<keyword evidence="6" id="KW-0297">G-protein coupled receptor</keyword>
<keyword evidence="3 6" id="KW-0812">Transmembrane</keyword>
<dbReference type="Pfam" id="PF00001">
    <property type="entry name" value="7tm_1"/>
    <property type="match status" value="1"/>
</dbReference>
<dbReference type="SUPFAM" id="SSF81321">
    <property type="entry name" value="Family A G protein-coupled receptor-like"/>
    <property type="match status" value="1"/>
</dbReference>
<reference evidence="9 10" key="1">
    <citation type="submission" date="2020-04" db="EMBL/GenBank/DDBJ databases">
        <authorList>
            <person name="Alioto T."/>
            <person name="Alioto T."/>
            <person name="Gomez Garrido J."/>
        </authorList>
    </citation>
    <scope>NUCLEOTIDE SEQUENCE [LARGE SCALE GENOMIC DNA]</scope>
</reference>
<evidence type="ECO:0000256" key="3">
    <source>
        <dbReference type="ARBA" id="ARBA00022692"/>
    </source>
</evidence>
<protein>
    <recommendedName>
        <fullName evidence="8">G-protein coupled receptors family 1 profile domain-containing protein</fullName>
    </recommendedName>
</protein>
<dbReference type="CDD" id="cd14978">
    <property type="entry name" value="7tmA_FMRFamide_R-like"/>
    <property type="match status" value="1"/>
</dbReference>
<sequence>MPIMEAIFSSSTLEDLSTPLGSGEETPHPVTGSSVPLVLCPFVPRDNATIDEEDPRITTLKQVAYGVALPAICTLGVVGNLLNLLVLTRRNMKGTAYIFMRGYAAASLLAILFAIPFGLRVVSRREAGQWSSLPQAFYHAHLELFLGNACLGVGVLMLLALTVERYAAVCQLSGGSSPQRARTAVALIPVLTFLLYLPNAFRTHLTRCGAPYGPDGEMTVVFQRRDNVRFLSSPFYSIYKIALEIIFKVGPTILLAGLNARILIVYRRSCARRRKRRGALLESCRQYAEEKRLALLLGSTSLLFFACVSPMVILNVTLSEHNLSSYNYQIFRAIANVLEVTNYSLTFYIYCLFSEDFRNTLLRTVNWPWWGEKLPPNGLGVGPSAKGLKGSPPITQQTATPTPPRACTLACTTSTTGAAATAVLAANVEDQRIPKESPPSAFRALVTSCLGKLTCVKGRHSPTGSSVDRVIV</sequence>
<dbReference type="Gene3D" id="1.20.1070.10">
    <property type="entry name" value="Rhodopsin 7-helix transmembrane proteins"/>
    <property type="match status" value="1"/>
</dbReference>
<dbReference type="PROSITE" id="PS50262">
    <property type="entry name" value="G_PROTEIN_RECEP_F1_2"/>
    <property type="match status" value="1"/>
</dbReference>
<comment type="similarity">
    <text evidence="2 6">Belongs to the G-protein coupled receptor 1 family.</text>
</comment>
<feature type="transmembrane region" description="Helical" evidence="7">
    <location>
        <begin position="293"/>
        <end position="313"/>
    </location>
</feature>
<dbReference type="GO" id="GO:0004930">
    <property type="term" value="F:G protein-coupled receptor activity"/>
    <property type="evidence" value="ECO:0007669"/>
    <property type="project" value="UniProtKB-KW"/>
</dbReference>
<evidence type="ECO:0000256" key="6">
    <source>
        <dbReference type="RuleBase" id="RU000688"/>
    </source>
</evidence>
<evidence type="ECO:0000259" key="8">
    <source>
        <dbReference type="PROSITE" id="PS50262"/>
    </source>
</evidence>
<evidence type="ECO:0000313" key="10">
    <source>
        <dbReference type="Proteomes" id="UP000494165"/>
    </source>
</evidence>
<evidence type="ECO:0000256" key="1">
    <source>
        <dbReference type="ARBA" id="ARBA00004370"/>
    </source>
</evidence>
<dbReference type="EMBL" id="CADEPI010000008">
    <property type="protein sequence ID" value="CAB3362213.1"/>
    <property type="molecule type" value="Genomic_DNA"/>
</dbReference>
<evidence type="ECO:0000256" key="4">
    <source>
        <dbReference type="ARBA" id="ARBA00022989"/>
    </source>
</evidence>
<dbReference type="AlphaFoldDB" id="A0A8S1BZ86"/>
<keyword evidence="4 7" id="KW-1133">Transmembrane helix</keyword>
<comment type="caution">
    <text evidence="9">The sequence shown here is derived from an EMBL/GenBank/DDBJ whole genome shotgun (WGS) entry which is preliminary data.</text>
</comment>
<feature type="domain" description="G-protein coupled receptors family 1 profile" evidence="8">
    <location>
        <begin position="79"/>
        <end position="350"/>
    </location>
</feature>
<keyword evidence="10" id="KW-1185">Reference proteome</keyword>
<dbReference type="InterPro" id="IPR000276">
    <property type="entry name" value="GPCR_Rhodpsn"/>
</dbReference>
<feature type="transmembrane region" description="Helical" evidence="7">
    <location>
        <begin position="63"/>
        <end position="86"/>
    </location>
</feature>
<dbReference type="Proteomes" id="UP000494165">
    <property type="component" value="Unassembled WGS sequence"/>
</dbReference>
<dbReference type="OrthoDB" id="10033446at2759"/>
<dbReference type="GO" id="GO:0016020">
    <property type="term" value="C:membrane"/>
    <property type="evidence" value="ECO:0007669"/>
    <property type="project" value="UniProtKB-SubCell"/>
</dbReference>
<dbReference type="PRINTS" id="PR00237">
    <property type="entry name" value="GPCRRHODOPSN"/>
</dbReference>
<evidence type="ECO:0000256" key="5">
    <source>
        <dbReference type="ARBA" id="ARBA00023136"/>
    </source>
</evidence>
<feature type="transmembrane region" description="Helical" evidence="7">
    <location>
        <begin position="245"/>
        <end position="266"/>
    </location>
</feature>
<evidence type="ECO:0000313" key="9">
    <source>
        <dbReference type="EMBL" id="CAB3362213.1"/>
    </source>
</evidence>
<dbReference type="PANTHER" id="PTHR47760">
    <property type="entry name" value="G-PROTEIN COUPLED RECEPTOR B0563.6-LIKE PROTEIN-RELATED"/>
    <property type="match status" value="1"/>
</dbReference>
<gene>
    <name evidence="9" type="ORF">CLODIP_2_CD05018</name>
</gene>
<feature type="transmembrane region" description="Helical" evidence="7">
    <location>
        <begin position="98"/>
        <end position="119"/>
    </location>
</feature>
<dbReference type="PROSITE" id="PS00237">
    <property type="entry name" value="G_PROTEIN_RECEP_F1_1"/>
    <property type="match status" value="1"/>
</dbReference>
<dbReference type="InterPro" id="IPR017452">
    <property type="entry name" value="GPCR_Rhodpsn_7TM"/>
</dbReference>
<name>A0A8S1BZ86_9INSE</name>
<accession>A0A8S1BZ86</accession>
<keyword evidence="6" id="KW-0807">Transducer</keyword>
<comment type="subcellular location">
    <subcellularLocation>
        <location evidence="1">Membrane</location>
    </subcellularLocation>
</comment>
<evidence type="ECO:0000256" key="7">
    <source>
        <dbReference type="SAM" id="Phobius"/>
    </source>
</evidence>
<feature type="transmembrane region" description="Helical" evidence="7">
    <location>
        <begin position="139"/>
        <end position="163"/>
    </location>
</feature>
<proteinExistence type="inferred from homology"/>
<dbReference type="PANTHER" id="PTHR47760:SF1">
    <property type="entry name" value="G-PROTEIN COUPLED RECEPTORS FAMILY 1 PROFILE DOMAIN-CONTAINING PROTEIN"/>
    <property type="match status" value="1"/>
</dbReference>
<feature type="transmembrane region" description="Helical" evidence="7">
    <location>
        <begin position="184"/>
        <end position="201"/>
    </location>
</feature>
<evidence type="ECO:0000256" key="2">
    <source>
        <dbReference type="ARBA" id="ARBA00010663"/>
    </source>
</evidence>
<feature type="transmembrane region" description="Helical" evidence="7">
    <location>
        <begin position="333"/>
        <end position="353"/>
    </location>
</feature>
<keyword evidence="6" id="KW-0675">Receptor</keyword>
<keyword evidence="5 7" id="KW-0472">Membrane</keyword>
<organism evidence="9 10">
    <name type="scientific">Cloeon dipterum</name>
    <dbReference type="NCBI Taxonomy" id="197152"/>
    <lineage>
        <taxon>Eukaryota</taxon>
        <taxon>Metazoa</taxon>
        <taxon>Ecdysozoa</taxon>
        <taxon>Arthropoda</taxon>
        <taxon>Hexapoda</taxon>
        <taxon>Insecta</taxon>
        <taxon>Pterygota</taxon>
        <taxon>Palaeoptera</taxon>
        <taxon>Ephemeroptera</taxon>
        <taxon>Pisciforma</taxon>
        <taxon>Baetidae</taxon>
        <taxon>Cloeon</taxon>
    </lineage>
</organism>
<dbReference type="InterPro" id="IPR053093">
    <property type="entry name" value="GPCR-like"/>
</dbReference>